<dbReference type="Pfam" id="PF00248">
    <property type="entry name" value="Aldo_ket_red"/>
    <property type="match status" value="1"/>
</dbReference>
<dbReference type="InterPro" id="IPR020471">
    <property type="entry name" value="AKR"/>
</dbReference>
<dbReference type="GO" id="GO:0016491">
    <property type="term" value="F:oxidoreductase activity"/>
    <property type="evidence" value="ECO:0007669"/>
    <property type="project" value="InterPro"/>
</dbReference>
<dbReference type="InterPro" id="IPR037140">
    <property type="entry name" value="VHL_beta_dom_sf"/>
</dbReference>
<organism evidence="2">
    <name type="scientific">Noctiluca scintillans</name>
    <name type="common">Sea sparkle</name>
    <name type="synonym">Red tide dinoflagellate</name>
    <dbReference type="NCBI Taxonomy" id="2966"/>
    <lineage>
        <taxon>Eukaryota</taxon>
        <taxon>Sar</taxon>
        <taxon>Alveolata</taxon>
        <taxon>Dinophyceae</taxon>
        <taxon>Noctilucales</taxon>
        <taxon>Noctilucaceae</taxon>
        <taxon>Noctiluca</taxon>
    </lineage>
</organism>
<dbReference type="PANTHER" id="PTHR11732">
    <property type="entry name" value="ALDO/KETO REDUCTASE"/>
    <property type="match status" value="1"/>
</dbReference>
<dbReference type="InterPro" id="IPR036812">
    <property type="entry name" value="NAD(P)_OxRdtase_dom_sf"/>
</dbReference>
<dbReference type="CDD" id="cd19071">
    <property type="entry name" value="AKR_AKR1-5-like"/>
    <property type="match status" value="1"/>
</dbReference>
<dbReference type="PRINTS" id="PR00069">
    <property type="entry name" value="ALDKETRDTASE"/>
</dbReference>
<name>A0A7S1B097_NOCSC</name>
<gene>
    <name evidence="2" type="ORF">NSCI0253_LOCUS44877</name>
</gene>
<evidence type="ECO:0000259" key="1">
    <source>
        <dbReference type="Pfam" id="PF00248"/>
    </source>
</evidence>
<dbReference type="EMBL" id="HBFQ01063413">
    <property type="protein sequence ID" value="CAD8870520.1"/>
    <property type="molecule type" value="Transcribed_RNA"/>
</dbReference>
<dbReference type="AlphaFoldDB" id="A0A7S1B097"/>
<evidence type="ECO:0000313" key="2">
    <source>
        <dbReference type="EMBL" id="CAD8870520.1"/>
    </source>
</evidence>
<feature type="domain" description="NADP-dependent oxidoreductase" evidence="1">
    <location>
        <begin position="10"/>
        <end position="211"/>
    </location>
</feature>
<dbReference type="InterPro" id="IPR023210">
    <property type="entry name" value="NADP_OxRdtase_dom"/>
</dbReference>
<sequence length="377" mass="42618">MDPSREGSLERAELWIQTKFTPSEQTTSVAAAVRASFKSSLSNLGVSYLDSFLLHSPFQDRADTLIAWREMEQIHREGLVKKIGVSNFDVEQLFWLLDKANVAPSVVQNRCLAKQSWDEEVRLLCNLHGIRYQGFWLLTGNRQILSHEVTQNVARYFSKTPEQVLFRYVIQALNISALSGTRNPEHMSQDLEVETDHMELTADAVQAMAGIVAPYDVNDHVHVEFRNALGTEAELFWMSESGEAVPNGRLEPDGTLLVETRHSHQFVANTANGATVWAFISDRSHGERQVATINTVVNVEFINVGPNSWSLFWRHPDGKEETFMAVLQTREAVERGTHVGHVFVARRESGEAIHEWTMEPSATRTIFQFGDKSSHEL</sequence>
<accession>A0A7S1B097</accession>
<dbReference type="Gene3D" id="3.20.20.100">
    <property type="entry name" value="NADP-dependent oxidoreductase domain"/>
    <property type="match status" value="1"/>
</dbReference>
<dbReference type="SUPFAM" id="SSF51430">
    <property type="entry name" value="NAD(P)-linked oxidoreductase"/>
    <property type="match status" value="1"/>
</dbReference>
<protein>
    <recommendedName>
        <fullName evidence="1">NADP-dependent oxidoreductase domain-containing protein</fullName>
    </recommendedName>
</protein>
<proteinExistence type="predicted"/>
<reference evidence="2" key="1">
    <citation type="submission" date="2021-01" db="EMBL/GenBank/DDBJ databases">
        <authorList>
            <person name="Corre E."/>
            <person name="Pelletier E."/>
            <person name="Niang G."/>
            <person name="Scheremetjew M."/>
            <person name="Finn R."/>
            <person name="Kale V."/>
            <person name="Holt S."/>
            <person name="Cochrane G."/>
            <person name="Meng A."/>
            <person name="Brown T."/>
            <person name="Cohen L."/>
        </authorList>
    </citation>
    <scope>NUCLEOTIDE SEQUENCE</scope>
</reference>
<dbReference type="Gene3D" id="2.60.40.780">
    <property type="entry name" value="von Hippel-Lindau disease tumour suppressor, beta domain"/>
    <property type="match status" value="2"/>
</dbReference>